<dbReference type="KEGG" id="seo:STM14_2329"/>
<proteinExistence type="predicted"/>
<gene>
    <name evidence="1" type="ordered locus">STM14_2329</name>
</gene>
<name>A0A0F6B2P7_SALT1</name>
<evidence type="ECO:0000313" key="2">
    <source>
        <dbReference type="Proteomes" id="UP000002695"/>
    </source>
</evidence>
<evidence type="ECO:0000313" key="1">
    <source>
        <dbReference type="EMBL" id="ACY88786.1"/>
    </source>
</evidence>
<organism evidence="1 2">
    <name type="scientific">Salmonella typhimurium (strain 14028s / SGSC 2262)</name>
    <dbReference type="NCBI Taxonomy" id="588858"/>
    <lineage>
        <taxon>Bacteria</taxon>
        <taxon>Pseudomonadati</taxon>
        <taxon>Pseudomonadota</taxon>
        <taxon>Gammaproteobacteria</taxon>
        <taxon>Enterobacterales</taxon>
        <taxon>Enterobacteriaceae</taxon>
        <taxon>Salmonella</taxon>
    </lineage>
</organism>
<protein>
    <submittedName>
        <fullName evidence="1">Uncharacterized protein</fullName>
    </submittedName>
</protein>
<accession>A0A0F6B2P7</accession>
<dbReference type="Proteomes" id="UP000002695">
    <property type="component" value="Chromosome"/>
</dbReference>
<keyword evidence="2" id="KW-1185">Reference proteome</keyword>
<dbReference type="EMBL" id="CP001363">
    <property type="protein sequence ID" value="ACY88786.1"/>
    <property type="molecule type" value="Genomic_DNA"/>
</dbReference>
<dbReference type="HOGENOM" id="CLU_2510783_0_0_6"/>
<sequence>MALIEIAGYDKKVSYPAGLTDSNPISAAPSGQKSLKAKTVQQVVHLILTGNDASFRGIHLRAVEQAFVLAFWSRALFRDVFQQHH</sequence>
<dbReference type="AlphaFoldDB" id="A0A0F6B2P7"/>
<reference evidence="1 2" key="1">
    <citation type="journal article" date="2010" name="J. Bacteriol.">
        <title>Short-term signatures of evolutionary change in the Salmonella enterica serovar typhimurium 14028 genome.</title>
        <authorList>
            <person name="Jarvik T."/>
            <person name="Smillie C."/>
            <person name="Groisman E.A."/>
            <person name="Ochman H."/>
        </authorList>
    </citation>
    <scope>NUCLEOTIDE SEQUENCE [LARGE SCALE GENOMIC DNA]</scope>
    <source>
        <strain evidence="2">14028s / SGSC 2262</strain>
    </source>
</reference>